<name>A0A2J7PBV8_9NEOP</name>
<proteinExistence type="predicted"/>
<dbReference type="OrthoDB" id="8250698at2759"/>
<accession>A0A2J7PBV8</accession>
<sequence length="350" mass="39760">MLFCSQTLKSATNPFLRLQPSMSSRDPAMSTVEQPVWLDKTFLETSLRSEYGNTLRVAKYGVTVATAKGDNYTSTMYRVTIETTSNKTFTVVIKNLIGSGVDGCMLRQSSAFVRETRMLNVMLPRLAALLRDAIPAEPFGARYIFSTDGVIIMEDLTPLGFRMVNRGVGLDLAHCLVVMRRLATFHAASVILYQQDPECMTPFLESLFSESVNEKQFQQMISGLMKRVRVEVETWPDFSHFARKLRALEKDVLGRMCRGMRRDDKAFNVLNHGDAWKNNMLFRYSDTGQPESVIFVDYQLSHLTSPAVDLRKFIYTSPTEDVRMRHENTLLQVRAQKACSNTAFVARILN</sequence>
<evidence type="ECO:0000313" key="3">
    <source>
        <dbReference type="Proteomes" id="UP000235965"/>
    </source>
</evidence>
<dbReference type="SUPFAM" id="SSF56112">
    <property type="entry name" value="Protein kinase-like (PK-like)"/>
    <property type="match status" value="1"/>
</dbReference>
<dbReference type="InterPro" id="IPR015897">
    <property type="entry name" value="CHK_kinase-like"/>
</dbReference>
<gene>
    <name evidence="2" type="ORF">B7P43_G12439</name>
</gene>
<organism evidence="2 3">
    <name type="scientific">Cryptotermes secundus</name>
    <dbReference type="NCBI Taxonomy" id="105785"/>
    <lineage>
        <taxon>Eukaryota</taxon>
        <taxon>Metazoa</taxon>
        <taxon>Ecdysozoa</taxon>
        <taxon>Arthropoda</taxon>
        <taxon>Hexapoda</taxon>
        <taxon>Insecta</taxon>
        <taxon>Pterygota</taxon>
        <taxon>Neoptera</taxon>
        <taxon>Polyneoptera</taxon>
        <taxon>Dictyoptera</taxon>
        <taxon>Blattodea</taxon>
        <taxon>Blattoidea</taxon>
        <taxon>Termitoidae</taxon>
        <taxon>Kalotermitidae</taxon>
        <taxon>Cryptotermitinae</taxon>
        <taxon>Cryptotermes</taxon>
    </lineage>
</organism>
<dbReference type="InterPro" id="IPR011009">
    <property type="entry name" value="Kinase-like_dom_sf"/>
</dbReference>
<dbReference type="Proteomes" id="UP000235965">
    <property type="component" value="Unassembled WGS sequence"/>
</dbReference>
<dbReference type="InterPro" id="IPR004119">
    <property type="entry name" value="EcKL"/>
</dbReference>
<evidence type="ECO:0000259" key="1">
    <source>
        <dbReference type="SMART" id="SM00587"/>
    </source>
</evidence>
<dbReference type="SMART" id="SM00587">
    <property type="entry name" value="CHK"/>
    <property type="match status" value="1"/>
</dbReference>
<dbReference type="Gene3D" id="3.90.1200.10">
    <property type="match status" value="1"/>
</dbReference>
<dbReference type="EMBL" id="NEVH01027075">
    <property type="protein sequence ID" value="PNF13817.1"/>
    <property type="molecule type" value="Genomic_DNA"/>
</dbReference>
<protein>
    <recommendedName>
        <fullName evidence="1">CHK kinase-like domain-containing protein</fullName>
    </recommendedName>
</protein>
<dbReference type="PANTHER" id="PTHR11012:SF56">
    <property type="entry name" value="CHK KINASE-LIKE DOMAIN-CONTAINING PROTEIN-RELATED"/>
    <property type="match status" value="1"/>
</dbReference>
<evidence type="ECO:0000313" key="2">
    <source>
        <dbReference type="EMBL" id="PNF13817.1"/>
    </source>
</evidence>
<dbReference type="InParanoid" id="A0A2J7PBV8"/>
<feature type="domain" description="CHK kinase-like" evidence="1">
    <location>
        <begin position="151"/>
        <end position="342"/>
    </location>
</feature>
<keyword evidence="3" id="KW-1185">Reference proteome</keyword>
<dbReference type="PANTHER" id="PTHR11012">
    <property type="entry name" value="PROTEIN KINASE-LIKE DOMAIN-CONTAINING"/>
    <property type="match status" value="1"/>
</dbReference>
<dbReference type="STRING" id="105785.A0A2J7PBV8"/>
<dbReference type="AlphaFoldDB" id="A0A2J7PBV8"/>
<dbReference type="Pfam" id="PF02958">
    <property type="entry name" value="EcKL"/>
    <property type="match status" value="1"/>
</dbReference>
<reference evidence="2 3" key="1">
    <citation type="submission" date="2017-12" db="EMBL/GenBank/DDBJ databases">
        <title>Hemimetabolous genomes reveal molecular basis of termite eusociality.</title>
        <authorList>
            <person name="Harrison M.C."/>
            <person name="Jongepier E."/>
            <person name="Robertson H.M."/>
            <person name="Arning N."/>
            <person name="Bitard-Feildel T."/>
            <person name="Chao H."/>
            <person name="Childers C.P."/>
            <person name="Dinh H."/>
            <person name="Doddapaneni H."/>
            <person name="Dugan S."/>
            <person name="Gowin J."/>
            <person name="Greiner C."/>
            <person name="Han Y."/>
            <person name="Hu H."/>
            <person name="Hughes D.S.T."/>
            <person name="Huylmans A.-K."/>
            <person name="Kemena C."/>
            <person name="Kremer L.P.M."/>
            <person name="Lee S.L."/>
            <person name="Lopez-Ezquerra A."/>
            <person name="Mallet L."/>
            <person name="Monroy-Kuhn J.M."/>
            <person name="Moser A."/>
            <person name="Murali S.C."/>
            <person name="Muzny D.M."/>
            <person name="Otani S."/>
            <person name="Piulachs M.-D."/>
            <person name="Poelchau M."/>
            <person name="Qu J."/>
            <person name="Schaub F."/>
            <person name="Wada-Katsumata A."/>
            <person name="Worley K.C."/>
            <person name="Xie Q."/>
            <person name="Ylla G."/>
            <person name="Poulsen M."/>
            <person name="Gibbs R.A."/>
            <person name="Schal C."/>
            <person name="Richards S."/>
            <person name="Belles X."/>
            <person name="Korb J."/>
            <person name="Bornberg-Bauer E."/>
        </authorList>
    </citation>
    <scope>NUCLEOTIDE SEQUENCE [LARGE SCALE GENOMIC DNA]</scope>
    <source>
        <tissue evidence="2">Whole body</tissue>
    </source>
</reference>
<comment type="caution">
    <text evidence="2">The sequence shown here is derived from an EMBL/GenBank/DDBJ whole genome shotgun (WGS) entry which is preliminary data.</text>
</comment>